<dbReference type="PRINTS" id="PR00081">
    <property type="entry name" value="GDHRDH"/>
</dbReference>
<protein>
    <submittedName>
        <fullName evidence="3">SDR family NAD(P)-dependent oxidoreductase</fullName>
    </submittedName>
</protein>
<reference evidence="3 4" key="1">
    <citation type="submission" date="2024-05" db="EMBL/GenBank/DDBJ databases">
        <authorList>
            <person name="Liu Q."/>
            <person name="Xin Y.-H."/>
        </authorList>
    </citation>
    <scope>NUCLEOTIDE SEQUENCE [LARGE SCALE GENOMIC DNA]</scope>
    <source>
        <strain evidence="3 4">CGMCC 1.10181</strain>
    </source>
</reference>
<dbReference type="Proteomes" id="UP001419910">
    <property type="component" value="Unassembled WGS sequence"/>
</dbReference>
<comment type="caution">
    <text evidence="3">The sequence shown here is derived from an EMBL/GenBank/DDBJ whole genome shotgun (WGS) entry which is preliminary data.</text>
</comment>
<comment type="similarity">
    <text evidence="1">Belongs to the short-chain dehydrogenases/reductases (SDR) family.</text>
</comment>
<dbReference type="InterPro" id="IPR036291">
    <property type="entry name" value="NAD(P)-bd_dom_sf"/>
</dbReference>
<evidence type="ECO:0000256" key="1">
    <source>
        <dbReference type="ARBA" id="ARBA00006484"/>
    </source>
</evidence>
<dbReference type="PANTHER" id="PTHR42879:SF2">
    <property type="entry name" value="3-OXOACYL-[ACYL-CARRIER-PROTEIN] REDUCTASE FABG"/>
    <property type="match status" value="1"/>
</dbReference>
<evidence type="ECO:0000313" key="4">
    <source>
        <dbReference type="Proteomes" id="UP001419910"/>
    </source>
</evidence>
<keyword evidence="4" id="KW-1185">Reference proteome</keyword>
<gene>
    <name evidence="3" type="ORF">ABC974_03975</name>
</gene>
<dbReference type="InterPro" id="IPR002347">
    <property type="entry name" value="SDR_fam"/>
</dbReference>
<organism evidence="3 4">
    <name type="scientific">Sphingomonas oligophenolica</name>
    <dbReference type="NCBI Taxonomy" id="301154"/>
    <lineage>
        <taxon>Bacteria</taxon>
        <taxon>Pseudomonadati</taxon>
        <taxon>Pseudomonadota</taxon>
        <taxon>Alphaproteobacteria</taxon>
        <taxon>Sphingomonadales</taxon>
        <taxon>Sphingomonadaceae</taxon>
        <taxon>Sphingomonas</taxon>
    </lineage>
</organism>
<dbReference type="SMART" id="SM00822">
    <property type="entry name" value="PKS_KR"/>
    <property type="match status" value="1"/>
</dbReference>
<proteinExistence type="inferred from homology"/>
<dbReference type="InterPro" id="IPR057326">
    <property type="entry name" value="KR_dom"/>
</dbReference>
<dbReference type="Gene3D" id="3.40.50.720">
    <property type="entry name" value="NAD(P)-binding Rossmann-like Domain"/>
    <property type="match status" value="1"/>
</dbReference>
<evidence type="ECO:0000259" key="2">
    <source>
        <dbReference type="SMART" id="SM00822"/>
    </source>
</evidence>
<dbReference type="RefSeq" id="WP_343890784.1">
    <property type="nucleotide sequence ID" value="NZ_BAAAEH010000035.1"/>
</dbReference>
<sequence length="249" mass="25962">MSGAPVVVVTGGASGIGLGISKLFAANGHPVAMLDLQEEAIEREGEALRATGATVLSLRVDIAKRDEIDSAYAAVRRELGPIGCVIANAGISSTDDFLTMTPESWQRMIDVNLTGTFHSIQAALPDMVEQKWGRIVTISSQAAQSGAPDRAHYAASKGGVIGLTRSLARELARHGITVNTIPPSLVDTPLAREGERTGQVPPLEVIAQHIPIARPGTPADIAAACAFLCSDGASYITGQEINVNGGSWM</sequence>
<dbReference type="PROSITE" id="PS00061">
    <property type="entry name" value="ADH_SHORT"/>
    <property type="match status" value="1"/>
</dbReference>
<dbReference type="InterPro" id="IPR050259">
    <property type="entry name" value="SDR"/>
</dbReference>
<name>A0ABU9XYZ0_9SPHN</name>
<dbReference type="PANTHER" id="PTHR42879">
    <property type="entry name" value="3-OXOACYL-(ACYL-CARRIER-PROTEIN) REDUCTASE"/>
    <property type="match status" value="1"/>
</dbReference>
<evidence type="ECO:0000313" key="3">
    <source>
        <dbReference type="EMBL" id="MEN2788773.1"/>
    </source>
</evidence>
<accession>A0ABU9XYZ0</accession>
<dbReference type="SUPFAM" id="SSF51735">
    <property type="entry name" value="NAD(P)-binding Rossmann-fold domains"/>
    <property type="match status" value="1"/>
</dbReference>
<dbReference type="NCBIfam" id="NF009466">
    <property type="entry name" value="PRK12826.1-2"/>
    <property type="match status" value="1"/>
</dbReference>
<dbReference type="Pfam" id="PF13561">
    <property type="entry name" value="adh_short_C2"/>
    <property type="match status" value="1"/>
</dbReference>
<feature type="domain" description="Ketoreductase" evidence="2">
    <location>
        <begin position="5"/>
        <end position="184"/>
    </location>
</feature>
<dbReference type="EMBL" id="JBDIME010000002">
    <property type="protein sequence ID" value="MEN2788773.1"/>
    <property type="molecule type" value="Genomic_DNA"/>
</dbReference>
<dbReference type="PRINTS" id="PR00080">
    <property type="entry name" value="SDRFAMILY"/>
</dbReference>
<dbReference type="InterPro" id="IPR020904">
    <property type="entry name" value="Sc_DH/Rdtase_CS"/>
</dbReference>